<dbReference type="Gene3D" id="3.40.50.2300">
    <property type="match status" value="1"/>
</dbReference>
<comment type="caution">
    <text evidence="3">The sequence shown here is derived from an EMBL/GenBank/DDBJ whole genome shotgun (WGS) entry which is preliminary data.</text>
</comment>
<dbReference type="InterPro" id="IPR058245">
    <property type="entry name" value="NreC/VraR/RcsB-like_REC"/>
</dbReference>
<reference evidence="4" key="1">
    <citation type="submission" date="2017-05" db="EMBL/GenBank/DDBJ databases">
        <title>Physiological properties and genetic analysis related to exopolysaccharide production of fresh-water unicellular cyanobacterium Aphanothece sacrum, Suizenji Nori, that has been cultured as a food source in Japan.</title>
        <authorList>
            <person name="Kanesaki Y."/>
            <person name="Yoshikawa S."/>
            <person name="Ohki K."/>
        </authorList>
    </citation>
    <scope>NUCLEOTIDE SEQUENCE [LARGE SCALE GENOMIC DNA]</scope>
    <source>
        <strain evidence="4">FPU1</strain>
    </source>
</reference>
<gene>
    <name evidence="3" type="ORF">AsFPU1_1984</name>
</gene>
<sequence>MSDRLINLLIVDHDPIFRLGLSTILSNYQQFCLVAVCGTPEDALERLTNQKVDIIIIDPNFDDNSYPGWELCQEIKQSDLSLKICLLTGITDGFYLEKLRDLGIEGYCLKGIPIEQLIEILIQIDQGEIIWPNLTNINQSTIIETIPFSSPLTWLNSWQKLGINQIDKNLDEVNEKLNLPVNSRLDKVFWQGRKRELLAARWLVNQLVQMPIIITTNSSAEFRENQLLKGEKFDSSFGNSLNKSVVIKNKNIAVIFNKIIKKVQTNLINSTSRPLEIDILKTQQKQEILTLILGQTIRVLDDLRFVELTPKQSDKNTVAILQRIWRESALIFLGKYCVVRQNIGLEEIEDLITNYTILVEQEILEKIPFMVDLLRYLLFEEGIIVENLLYRPQAAEARQQAEKILDNLIIQVANGIVSLILNNFSDIEKIKQELYNINMASSREIARFRNSLAWEYRRQKIWEEPQNIFQSQYRLFILGEKGLESILIYAPRQEELEQLTGLGWFVTILLETRDALSPLMRSLIRLIGKGLVYVLTQVIGKGLGLIGRGIMQGVGNSLPETRYSKKKQKETQKNKLN</sequence>
<evidence type="ECO:0000313" key="4">
    <source>
        <dbReference type="Proteomes" id="UP000287247"/>
    </source>
</evidence>
<dbReference type="SMART" id="SM00448">
    <property type="entry name" value="REC"/>
    <property type="match status" value="1"/>
</dbReference>
<proteinExistence type="predicted"/>
<dbReference type="Pfam" id="PF12452">
    <property type="entry name" value="DUF3685"/>
    <property type="match status" value="1"/>
</dbReference>
<dbReference type="EMBL" id="BDQK01000009">
    <property type="protein sequence ID" value="GBF80581.1"/>
    <property type="molecule type" value="Genomic_DNA"/>
</dbReference>
<accession>A0A401IHF7</accession>
<dbReference type="InterPro" id="IPR022552">
    <property type="entry name" value="UPF_Ycf55"/>
</dbReference>
<dbReference type="PROSITE" id="PS50110">
    <property type="entry name" value="RESPONSE_REGULATORY"/>
    <property type="match status" value="1"/>
</dbReference>
<dbReference type="CDD" id="cd17535">
    <property type="entry name" value="REC_NarL-like"/>
    <property type="match status" value="1"/>
</dbReference>
<feature type="modified residue" description="4-aspartylphosphate" evidence="1">
    <location>
        <position position="58"/>
    </location>
</feature>
<dbReference type="InterPro" id="IPR016837">
    <property type="entry name" value="Uncharacterised_Ycf55_cyanobac"/>
</dbReference>
<keyword evidence="4" id="KW-1185">Reference proteome</keyword>
<dbReference type="GO" id="GO:0000160">
    <property type="term" value="P:phosphorelay signal transduction system"/>
    <property type="evidence" value="ECO:0007669"/>
    <property type="project" value="InterPro"/>
</dbReference>
<dbReference type="PIRSF" id="PIRSF026434">
    <property type="entry name" value="RR_ycf55_prd"/>
    <property type="match status" value="1"/>
</dbReference>
<dbReference type="SUPFAM" id="SSF52172">
    <property type="entry name" value="CheY-like"/>
    <property type="match status" value="1"/>
</dbReference>
<dbReference type="InterPro" id="IPR011006">
    <property type="entry name" value="CheY-like_superfamily"/>
</dbReference>
<evidence type="ECO:0000256" key="1">
    <source>
        <dbReference type="PROSITE-ProRule" id="PRU00169"/>
    </source>
</evidence>
<feature type="domain" description="Response regulatory" evidence="2">
    <location>
        <begin position="7"/>
        <end position="125"/>
    </location>
</feature>
<protein>
    <submittedName>
        <fullName evidence="3">Two-component response regulator</fullName>
    </submittedName>
</protein>
<evidence type="ECO:0000259" key="2">
    <source>
        <dbReference type="PROSITE" id="PS50110"/>
    </source>
</evidence>
<dbReference type="RefSeq" id="WP_227873394.1">
    <property type="nucleotide sequence ID" value="NZ_BDQK01000009.1"/>
</dbReference>
<organism evidence="3 4">
    <name type="scientific">Aphanothece sacrum FPU1</name>
    <dbReference type="NCBI Taxonomy" id="1920663"/>
    <lineage>
        <taxon>Bacteria</taxon>
        <taxon>Bacillati</taxon>
        <taxon>Cyanobacteriota</taxon>
        <taxon>Cyanophyceae</taxon>
        <taxon>Oscillatoriophycideae</taxon>
        <taxon>Chroococcales</taxon>
        <taxon>Aphanothecaceae</taxon>
        <taxon>Aphanothece</taxon>
    </lineage>
</organism>
<name>A0A401IHF7_APHSA</name>
<dbReference type="PANTHER" id="PTHR45566">
    <property type="entry name" value="HTH-TYPE TRANSCRIPTIONAL REGULATOR YHJB-RELATED"/>
    <property type="match status" value="1"/>
</dbReference>
<evidence type="ECO:0000313" key="3">
    <source>
        <dbReference type="EMBL" id="GBF80581.1"/>
    </source>
</evidence>
<dbReference type="Proteomes" id="UP000287247">
    <property type="component" value="Unassembled WGS sequence"/>
</dbReference>
<dbReference type="PANTHER" id="PTHR45566:SF1">
    <property type="entry name" value="HTH-TYPE TRANSCRIPTIONAL REGULATOR YHJB-RELATED"/>
    <property type="match status" value="1"/>
</dbReference>
<keyword evidence="1" id="KW-0597">Phosphoprotein</keyword>
<dbReference type="InterPro" id="IPR051015">
    <property type="entry name" value="EvgA-like"/>
</dbReference>
<dbReference type="InterPro" id="IPR001789">
    <property type="entry name" value="Sig_transdc_resp-reg_receiver"/>
</dbReference>
<dbReference type="Pfam" id="PF00072">
    <property type="entry name" value="Response_reg"/>
    <property type="match status" value="1"/>
</dbReference>
<dbReference type="AlphaFoldDB" id="A0A401IHF7"/>